<accession>A0A7J5NXU9</accession>
<dbReference type="InterPro" id="IPR025474">
    <property type="entry name" value="DUF4325"/>
</dbReference>
<evidence type="ECO:0000313" key="3">
    <source>
        <dbReference type="Proteomes" id="UP000435059"/>
    </source>
</evidence>
<name>A0A7J5NXU9_9BACE</name>
<dbReference type="RefSeq" id="WP_117611179.1">
    <property type="nucleotide sequence ID" value="NZ_CP103094.1"/>
</dbReference>
<dbReference type="Pfam" id="PF14213">
    <property type="entry name" value="DUF4325"/>
    <property type="match status" value="1"/>
</dbReference>
<proteinExistence type="predicted"/>
<gene>
    <name evidence="2" type="ORF">GA574_20465</name>
</gene>
<keyword evidence="3" id="KW-1185">Reference proteome</keyword>
<evidence type="ECO:0000313" key="2">
    <source>
        <dbReference type="EMBL" id="KAB6083262.1"/>
    </source>
</evidence>
<evidence type="ECO:0000259" key="1">
    <source>
        <dbReference type="Pfam" id="PF14213"/>
    </source>
</evidence>
<reference evidence="2 3" key="1">
    <citation type="journal article" date="2019" name="Nat. Med.">
        <title>A library of human gut bacterial isolates paired with longitudinal multiomics data enables mechanistic microbiome research.</title>
        <authorList>
            <person name="Poyet M."/>
            <person name="Groussin M."/>
            <person name="Gibbons S.M."/>
            <person name="Avila-Pacheco J."/>
            <person name="Jiang X."/>
            <person name="Kearney S.M."/>
            <person name="Perrotta A.R."/>
            <person name="Berdy B."/>
            <person name="Zhao S."/>
            <person name="Lieberman T.D."/>
            <person name="Swanson P.K."/>
            <person name="Smith M."/>
            <person name="Roesemann S."/>
            <person name="Alexander J.E."/>
            <person name="Rich S.A."/>
            <person name="Livny J."/>
            <person name="Vlamakis H."/>
            <person name="Clish C."/>
            <person name="Bullock K."/>
            <person name="Deik A."/>
            <person name="Scott J."/>
            <person name="Pierce K.A."/>
            <person name="Xavier R.J."/>
            <person name="Alm E.J."/>
        </authorList>
    </citation>
    <scope>NUCLEOTIDE SEQUENCE [LARGE SCALE GENOMIC DNA]</scope>
    <source>
        <strain evidence="2 3">BIOML-A74</strain>
    </source>
</reference>
<dbReference type="AlphaFoldDB" id="A0A7J5NXU9"/>
<dbReference type="EMBL" id="WDES01000043">
    <property type="protein sequence ID" value="KAB6083262.1"/>
    <property type="molecule type" value="Genomic_DNA"/>
</dbReference>
<sequence>MTISILSDFNESPGPRYCKQGKASGEEFYHKILNSKFADAIKSKQKLQLNLDGTDGYMSSFWDEAIGNLVFDFSSQKVNEYLEIISKEEPVWKELIFKSIIPEWEERRIKNDTPKKTSQNDHKAWFRLVNGQLEQKIWISSSVV</sequence>
<protein>
    <submittedName>
        <fullName evidence="2">DUF4325 domain-containing protein</fullName>
    </submittedName>
</protein>
<feature type="domain" description="DUF4325" evidence="1">
    <location>
        <begin position="24"/>
        <end position="92"/>
    </location>
</feature>
<organism evidence="2 3">
    <name type="scientific">Bacteroides xylanisolvens</name>
    <dbReference type="NCBI Taxonomy" id="371601"/>
    <lineage>
        <taxon>Bacteria</taxon>
        <taxon>Pseudomonadati</taxon>
        <taxon>Bacteroidota</taxon>
        <taxon>Bacteroidia</taxon>
        <taxon>Bacteroidales</taxon>
        <taxon>Bacteroidaceae</taxon>
        <taxon>Bacteroides</taxon>
    </lineage>
</organism>
<comment type="caution">
    <text evidence="2">The sequence shown here is derived from an EMBL/GenBank/DDBJ whole genome shotgun (WGS) entry which is preliminary data.</text>
</comment>
<dbReference type="Proteomes" id="UP000435059">
    <property type="component" value="Unassembled WGS sequence"/>
</dbReference>